<comment type="caution">
    <text evidence="8">The sequence shown here is derived from an EMBL/GenBank/DDBJ whole genome shotgun (WGS) entry which is preliminary data.</text>
</comment>
<keyword evidence="5 6" id="KW-0472">Membrane</keyword>
<sequence length="390" mass="43706">MAETTATRDQVSLEIRCSPKSIIKSTKQWDESFQEQTISFFNFCSRRKKKSNTWIISLFVVLHLVVFATTMIVNDCPRNSSHERCVIRSIGRVSFQPLTENPLLGPSSPTLDEMGALRRKLLVKHEIWRLVTSPWLHAGMFSLIINLSGVIFIGLQLEREFGSLRVGMIYLCSGFTGSLMSALFVQDIPEVGSSGALFGLLGAMLSGLIRNWKFYSDKFTALVVLCLAATINFSLGVLPHVDNFSNVGGFVSGFLLGFVLFFDPRLVQVPQNKKGLFEYKEKRSMNFKQKLDKPVLRSISLVLFALLVAGGIVAVLHGENLNNQCSWCHYVNCIPSKRWSCNVKASLPCEVRKTANQSILTCKSNGKSRVYTFTNLSEARIRDLCSEICY</sequence>
<keyword evidence="9" id="KW-1185">Reference proteome</keyword>
<feature type="transmembrane region" description="Helical" evidence="6">
    <location>
        <begin position="244"/>
        <end position="262"/>
    </location>
</feature>
<evidence type="ECO:0000256" key="2">
    <source>
        <dbReference type="ARBA" id="ARBA00009045"/>
    </source>
</evidence>
<dbReference type="SUPFAM" id="SSF144091">
    <property type="entry name" value="Rhomboid-like"/>
    <property type="match status" value="1"/>
</dbReference>
<comment type="subcellular location">
    <subcellularLocation>
        <location evidence="1 6">Membrane</location>
        <topology evidence="1 6">Multi-pass membrane protein</topology>
    </subcellularLocation>
</comment>
<keyword evidence="6" id="KW-0720">Serine protease</keyword>
<feature type="transmembrane region" description="Helical" evidence="6">
    <location>
        <begin position="295"/>
        <end position="316"/>
    </location>
</feature>
<keyword evidence="3 6" id="KW-0812">Transmembrane</keyword>
<keyword evidence="6" id="KW-0378">Hydrolase</keyword>
<proteinExistence type="inferred from homology"/>
<dbReference type="EMBL" id="JAJJMB010000948">
    <property type="protein sequence ID" value="KAI3960298.1"/>
    <property type="molecule type" value="Genomic_DNA"/>
</dbReference>
<feature type="transmembrane region" description="Helical" evidence="6">
    <location>
        <begin position="54"/>
        <end position="73"/>
    </location>
</feature>
<reference evidence="8" key="1">
    <citation type="submission" date="2022-04" db="EMBL/GenBank/DDBJ databases">
        <title>A functionally conserved STORR gene fusion in Papaver species that diverged 16.8 million years ago.</title>
        <authorList>
            <person name="Catania T."/>
        </authorList>
    </citation>
    <scope>NUCLEOTIDE SEQUENCE</scope>
    <source>
        <strain evidence="8">S-188037</strain>
    </source>
</reference>
<evidence type="ECO:0000256" key="6">
    <source>
        <dbReference type="RuleBase" id="RU362115"/>
    </source>
</evidence>
<keyword evidence="6" id="KW-0645">Protease</keyword>
<dbReference type="PANTHER" id="PTHR22936:SF75">
    <property type="entry name" value="RHOMBOID-LIKE PROTEIN 8"/>
    <property type="match status" value="1"/>
</dbReference>
<dbReference type="Proteomes" id="UP001202328">
    <property type="component" value="Unassembled WGS sequence"/>
</dbReference>
<evidence type="ECO:0000256" key="3">
    <source>
        <dbReference type="ARBA" id="ARBA00022692"/>
    </source>
</evidence>
<comment type="similarity">
    <text evidence="2 6">Belongs to the peptidase S54 family.</text>
</comment>
<evidence type="ECO:0000256" key="5">
    <source>
        <dbReference type="ARBA" id="ARBA00023136"/>
    </source>
</evidence>
<evidence type="ECO:0000313" key="9">
    <source>
        <dbReference type="Proteomes" id="UP001202328"/>
    </source>
</evidence>
<feature type="domain" description="Peptidase S54 rhomboid" evidence="7">
    <location>
        <begin position="125"/>
        <end position="261"/>
    </location>
</feature>
<protein>
    <recommendedName>
        <fullName evidence="6">RHOMBOID-like protein</fullName>
        <ecNumber evidence="6">3.4.21.105</ecNumber>
    </recommendedName>
</protein>
<dbReference type="Pfam" id="PF01694">
    <property type="entry name" value="Rhomboid"/>
    <property type="match status" value="1"/>
</dbReference>
<dbReference type="InterPro" id="IPR022764">
    <property type="entry name" value="Peptidase_S54_rhomboid_dom"/>
</dbReference>
<dbReference type="PANTHER" id="PTHR22936">
    <property type="entry name" value="RHOMBOID-RELATED"/>
    <property type="match status" value="1"/>
</dbReference>
<dbReference type="GO" id="GO:0004252">
    <property type="term" value="F:serine-type endopeptidase activity"/>
    <property type="evidence" value="ECO:0007669"/>
    <property type="project" value="InterPro"/>
</dbReference>
<dbReference type="InterPro" id="IPR002610">
    <property type="entry name" value="Peptidase_S54_rhomboid-like"/>
</dbReference>
<dbReference type="InterPro" id="IPR035952">
    <property type="entry name" value="Rhomboid-like_sf"/>
</dbReference>
<feature type="transmembrane region" description="Helical" evidence="6">
    <location>
        <begin position="135"/>
        <end position="155"/>
    </location>
</feature>
<feature type="transmembrane region" description="Helical" evidence="6">
    <location>
        <begin position="191"/>
        <end position="209"/>
    </location>
</feature>
<feature type="transmembrane region" description="Helical" evidence="6">
    <location>
        <begin position="167"/>
        <end position="185"/>
    </location>
</feature>
<gene>
    <name evidence="8" type="ORF">MKW98_017022</name>
</gene>
<feature type="transmembrane region" description="Helical" evidence="6">
    <location>
        <begin position="221"/>
        <end position="238"/>
    </location>
</feature>
<evidence type="ECO:0000313" key="8">
    <source>
        <dbReference type="EMBL" id="KAI3960298.1"/>
    </source>
</evidence>
<comment type="function">
    <text evidence="6">Serine protease involved in intramembrane proteolysis.</text>
</comment>
<dbReference type="GO" id="GO:0006508">
    <property type="term" value="P:proteolysis"/>
    <property type="evidence" value="ECO:0007669"/>
    <property type="project" value="UniProtKB-KW"/>
</dbReference>
<organism evidence="8 9">
    <name type="scientific">Papaver atlanticum</name>
    <dbReference type="NCBI Taxonomy" id="357466"/>
    <lineage>
        <taxon>Eukaryota</taxon>
        <taxon>Viridiplantae</taxon>
        <taxon>Streptophyta</taxon>
        <taxon>Embryophyta</taxon>
        <taxon>Tracheophyta</taxon>
        <taxon>Spermatophyta</taxon>
        <taxon>Magnoliopsida</taxon>
        <taxon>Ranunculales</taxon>
        <taxon>Papaveraceae</taxon>
        <taxon>Papaveroideae</taxon>
        <taxon>Papaver</taxon>
    </lineage>
</organism>
<dbReference type="AlphaFoldDB" id="A0AAD4TH70"/>
<dbReference type="GO" id="GO:0016020">
    <property type="term" value="C:membrane"/>
    <property type="evidence" value="ECO:0007669"/>
    <property type="project" value="UniProtKB-SubCell"/>
</dbReference>
<keyword evidence="4 6" id="KW-1133">Transmembrane helix</keyword>
<evidence type="ECO:0000256" key="1">
    <source>
        <dbReference type="ARBA" id="ARBA00004141"/>
    </source>
</evidence>
<dbReference type="EC" id="3.4.21.105" evidence="6"/>
<name>A0AAD4TH70_9MAGN</name>
<dbReference type="Gene3D" id="1.20.1540.10">
    <property type="entry name" value="Rhomboid-like"/>
    <property type="match status" value="1"/>
</dbReference>
<accession>A0AAD4TH70</accession>
<evidence type="ECO:0000259" key="7">
    <source>
        <dbReference type="Pfam" id="PF01694"/>
    </source>
</evidence>
<comment type="catalytic activity">
    <reaction evidence="6">
        <text>Cleaves type-1 transmembrane domains using a catalytic dyad composed of serine and histidine that are contributed by different transmembrane domains.</text>
        <dbReference type="EC" id="3.4.21.105"/>
    </reaction>
</comment>
<evidence type="ECO:0000256" key="4">
    <source>
        <dbReference type="ARBA" id="ARBA00022989"/>
    </source>
</evidence>